<protein>
    <submittedName>
        <fullName evidence="1">Uncharacterized protein</fullName>
    </submittedName>
</protein>
<dbReference type="Proteomes" id="UP001283361">
    <property type="component" value="Unassembled WGS sequence"/>
</dbReference>
<evidence type="ECO:0000313" key="1">
    <source>
        <dbReference type="EMBL" id="KAK3781783.1"/>
    </source>
</evidence>
<comment type="caution">
    <text evidence="1">The sequence shown here is derived from an EMBL/GenBank/DDBJ whole genome shotgun (WGS) entry which is preliminary data.</text>
</comment>
<dbReference type="AlphaFoldDB" id="A0AAE1DU66"/>
<organism evidence="1 2">
    <name type="scientific">Elysia crispata</name>
    <name type="common">lettuce slug</name>
    <dbReference type="NCBI Taxonomy" id="231223"/>
    <lineage>
        <taxon>Eukaryota</taxon>
        <taxon>Metazoa</taxon>
        <taxon>Spiralia</taxon>
        <taxon>Lophotrochozoa</taxon>
        <taxon>Mollusca</taxon>
        <taxon>Gastropoda</taxon>
        <taxon>Heterobranchia</taxon>
        <taxon>Euthyneura</taxon>
        <taxon>Panpulmonata</taxon>
        <taxon>Sacoglossa</taxon>
        <taxon>Placobranchoidea</taxon>
        <taxon>Plakobranchidae</taxon>
        <taxon>Elysia</taxon>
    </lineage>
</organism>
<gene>
    <name evidence="1" type="ORF">RRG08_021429</name>
</gene>
<reference evidence="1" key="1">
    <citation type="journal article" date="2023" name="G3 (Bethesda)">
        <title>A reference genome for the long-term kleptoplast-retaining sea slug Elysia crispata morphotype clarki.</title>
        <authorList>
            <person name="Eastman K.E."/>
            <person name="Pendleton A.L."/>
            <person name="Shaikh M.A."/>
            <person name="Suttiyut T."/>
            <person name="Ogas R."/>
            <person name="Tomko P."/>
            <person name="Gavelis G."/>
            <person name="Widhalm J.R."/>
            <person name="Wisecaver J.H."/>
        </authorList>
    </citation>
    <scope>NUCLEOTIDE SEQUENCE</scope>
    <source>
        <strain evidence="1">ECLA1</strain>
    </source>
</reference>
<accession>A0AAE1DU66</accession>
<proteinExistence type="predicted"/>
<name>A0AAE1DU66_9GAST</name>
<sequence>MAGCSQSNQFHAMKNSHKLIVQTLDTASSAQCPVPSAPVEVNAWSTVRKGVTGRARINSTAEGHSPEFPSDG</sequence>
<keyword evidence="2" id="KW-1185">Reference proteome</keyword>
<evidence type="ECO:0000313" key="2">
    <source>
        <dbReference type="Proteomes" id="UP001283361"/>
    </source>
</evidence>
<dbReference type="EMBL" id="JAWDGP010002600">
    <property type="protein sequence ID" value="KAK3781783.1"/>
    <property type="molecule type" value="Genomic_DNA"/>
</dbReference>